<evidence type="ECO:0000256" key="3">
    <source>
        <dbReference type="ARBA" id="ARBA00022723"/>
    </source>
</evidence>
<accession>A0A1H4C9E7</accession>
<dbReference type="PANTHER" id="PTHR11473">
    <property type="entry name" value="AROMATIC AMINO ACID HYDROXYLASE"/>
    <property type="match status" value="1"/>
</dbReference>
<dbReference type="Proteomes" id="UP000199041">
    <property type="component" value="Unassembled WGS sequence"/>
</dbReference>
<feature type="region of interest" description="Disordered" evidence="8">
    <location>
        <begin position="338"/>
        <end position="357"/>
    </location>
</feature>
<dbReference type="NCBIfam" id="NF010657">
    <property type="entry name" value="PRK14056.1"/>
    <property type="match status" value="1"/>
</dbReference>
<comment type="similarity">
    <text evidence="2">Belongs to the biopterin-dependent aromatic amino acid hydroxylase family.</text>
</comment>
<keyword evidence="6" id="KW-0503">Monooxygenase</keyword>
<dbReference type="PANTHER" id="PTHR11473:SF24">
    <property type="entry name" value="PHENYLALANINE-4-HYDROXYLASE"/>
    <property type="match status" value="1"/>
</dbReference>
<dbReference type="AlphaFoldDB" id="A0A1H4C9E7"/>
<evidence type="ECO:0000256" key="8">
    <source>
        <dbReference type="SAM" id="MobiDB-lite"/>
    </source>
</evidence>
<gene>
    <name evidence="10" type="ORF">SAMN05192529_12914</name>
</gene>
<dbReference type="InterPro" id="IPR001273">
    <property type="entry name" value="ArAA_hydroxylase"/>
</dbReference>
<evidence type="ECO:0000256" key="7">
    <source>
        <dbReference type="PIRSR" id="PIRSR601273-2"/>
    </source>
</evidence>
<feature type="domain" description="Biopterin-dependent aromatic amino acid hydroxylase family profile" evidence="9">
    <location>
        <begin position="1"/>
        <end position="342"/>
    </location>
</feature>
<organism evidence="10 11">
    <name type="scientific">Arachidicoccus rhizosphaerae</name>
    <dbReference type="NCBI Taxonomy" id="551991"/>
    <lineage>
        <taxon>Bacteria</taxon>
        <taxon>Pseudomonadati</taxon>
        <taxon>Bacteroidota</taxon>
        <taxon>Chitinophagia</taxon>
        <taxon>Chitinophagales</taxon>
        <taxon>Chitinophagaceae</taxon>
        <taxon>Arachidicoccus</taxon>
    </lineage>
</organism>
<dbReference type="OrthoDB" id="9780502at2"/>
<dbReference type="Gene3D" id="1.10.800.10">
    <property type="entry name" value="Aromatic amino acid hydroxylase"/>
    <property type="match status" value="1"/>
</dbReference>
<feature type="binding site" evidence="7">
    <location>
        <position position="131"/>
    </location>
    <ligand>
        <name>Fe cation</name>
        <dbReference type="ChEBI" id="CHEBI:24875"/>
    </ligand>
</feature>
<dbReference type="PROSITE" id="PS51410">
    <property type="entry name" value="BH4_AAA_HYDROXYL_2"/>
    <property type="match status" value="1"/>
</dbReference>
<dbReference type="STRING" id="551991.SAMN05192529_12914"/>
<dbReference type="InterPro" id="IPR036329">
    <property type="entry name" value="Aro-AA_hydroxylase_C_sf"/>
</dbReference>
<dbReference type="GO" id="GO:0009072">
    <property type="term" value="P:aromatic amino acid metabolic process"/>
    <property type="evidence" value="ECO:0007669"/>
    <property type="project" value="InterPro"/>
</dbReference>
<dbReference type="InterPro" id="IPR019774">
    <property type="entry name" value="Aromatic-AA_hydroxylase_C"/>
</dbReference>
<evidence type="ECO:0000256" key="5">
    <source>
        <dbReference type="ARBA" id="ARBA00023004"/>
    </source>
</evidence>
<dbReference type="Pfam" id="PF00351">
    <property type="entry name" value="Biopterin_H"/>
    <property type="match status" value="2"/>
</dbReference>
<feature type="binding site" evidence="7">
    <location>
        <position position="136"/>
    </location>
    <ligand>
        <name>Fe cation</name>
        <dbReference type="ChEBI" id="CHEBI:24875"/>
    </ligand>
</feature>
<evidence type="ECO:0000313" key="10">
    <source>
        <dbReference type="EMBL" id="SEA56929.1"/>
    </source>
</evidence>
<comment type="cofactor">
    <cofactor evidence="1 7">
        <name>Fe(2+)</name>
        <dbReference type="ChEBI" id="CHEBI:29033"/>
    </cofactor>
</comment>
<keyword evidence="4" id="KW-0560">Oxidoreductase</keyword>
<dbReference type="GO" id="GO:0016714">
    <property type="term" value="F:oxidoreductase activity, acting on paired donors, with incorporation or reduction of molecular oxygen, reduced pteridine as one donor, and incorporation of one atom of oxygen"/>
    <property type="evidence" value="ECO:0007669"/>
    <property type="project" value="InterPro"/>
</dbReference>
<dbReference type="SUPFAM" id="SSF56534">
    <property type="entry name" value="Aromatic aminoacid monoxygenases, catalytic and oligomerization domains"/>
    <property type="match status" value="1"/>
</dbReference>
<evidence type="ECO:0000313" key="11">
    <source>
        <dbReference type="Proteomes" id="UP000199041"/>
    </source>
</evidence>
<dbReference type="GO" id="GO:0005506">
    <property type="term" value="F:iron ion binding"/>
    <property type="evidence" value="ECO:0007669"/>
    <property type="project" value="InterPro"/>
</dbReference>
<keyword evidence="11" id="KW-1185">Reference proteome</keyword>
<proteinExistence type="inferred from homology"/>
<dbReference type="InterPro" id="IPR036951">
    <property type="entry name" value="ArAA_hydroxylase_sf"/>
</dbReference>
<evidence type="ECO:0000256" key="1">
    <source>
        <dbReference type="ARBA" id="ARBA00001954"/>
    </source>
</evidence>
<dbReference type="EMBL" id="FNQY01000029">
    <property type="protein sequence ID" value="SEA56929.1"/>
    <property type="molecule type" value="Genomic_DNA"/>
</dbReference>
<evidence type="ECO:0000256" key="4">
    <source>
        <dbReference type="ARBA" id="ARBA00023002"/>
    </source>
</evidence>
<protein>
    <submittedName>
        <fullName evidence="10">Phenylalanine-4-hydroxylase</fullName>
    </submittedName>
</protein>
<evidence type="ECO:0000256" key="6">
    <source>
        <dbReference type="ARBA" id="ARBA00023033"/>
    </source>
</evidence>
<sequence length="625" mass="69640">MLFNDFNNPQVAGLPPHLRQYIVSQHYERYTPIDHAVWRYVMRQNYSYLKKVAYYPYIKGLERAGLSIEHIPDLQTMNDNLSAIGWGAVAVDGFIPPAIFMEFQEYKVLVIAAEIRQLEHIAYTPTPDIIHESAGHAPIIADPDYNNYLSYFGAIGAKALFSAKDYELYDAIRALSILKELPGTAPQKIAEAELHLDACFKNLGAPSEMALLSRLHWWSVEYGLIGTLEDPKIYGAGLLSSIGESVSCMKPEVEKRWYTLQAADQAYDITKAQPQLFVTPTFQNLIDVLEAFADTMAFRVGGLPSLNKAIESKNIATAVYSSGLQVSGIFSEAWHDDTDRSAPQHLPASTDKASHTPQPVFIRLTGPVSLSFQENELAGHDRSHHPDGFSSPVGRLKNLQSGLENADALTLKKMGVFPGNKTSLSFESGIEVSGEVVGITTKEGKNLLIHFKNCTVTDRLHHKIIFEPSWGNYDLAIGEKIISVFNGHADKKNYPLNVTAPSEEPKIQYDEKTKAKQNCYGQIRAIRNNLSERADEATNASIAQSTGIWVELRDNHPEDWLGPLEILELMTHHEVLGEQAKEIRTYLEQKLATEPGLTKLIEDGLRLIDATDISLYVHPTGQSMH</sequence>
<evidence type="ECO:0000259" key="9">
    <source>
        <dbReference type="PROSITE" id="PS51410"/>
    </source>
</evidence>
<feature type="binding site" evidence="7">
    <location>
        <position position="221"/>
    </location>
    <ligand>
        <name>Fe cation</name>
        <dbReference type="ChEBI" id="CHEBI:24875"/>
    </ligand>
</feature>
<dbReference type="RefSeq" id="WP_091400870.1">
    <property type="nucleotide sequence ID" value="NZ_FNQY01000029.1"/>
</dbReference>
<reference evidence="10 11" key="1">
    <citation type="submission" date="2016-10" db="EMBL/GenBank/DDBJ databases">
        <authorList>
            <person name="de Groot N.N."/>
        </authorList>
    </citation>
    <scope>NUCLEOTIDE SEQUENCE [LARGE SCALE GENOMIC DNA]</scope>
    <source>
        <strain evidence="10 11">Vu-144</strain>
    </source>
</reference>
<keyword evidence="3 7" id="KW-0479">Metal-binding</keyword>
<keyword evidence="5 7" id="KW-0408">Iron</keyword>
<name>A0A1H4C9E7_9BACT</name>
<evidence type="ECO:0000256" key="2">
    <source>
        <dbReference type="ARBA" id="ARBA00009712"/>
    </source>
</evidence>